<evidence type="ECO:0000313" key="1">
    <source>
        <dbReference type="EMBL" id="OIW06924.1"/>
    </source>
</evidence>
<dbReference type="EMBL" id="CM007368">
    <property type="protein sequence ID" value="OIW06924.1"/>
    <property type="molecule type" value="Genomic_DNA"/>
</dbReference>
<accession>A0A1J7H2W1</accession>
<reference evidence="1 2" key="1">
    <citation type="journal article" date="2017" name="Plant Biotechnol. J.">
        <title>A comprehensive draft genome sequence for lupin (Lupinus angustifolius), an emerging health food: insights into plant-microbe interactions and legume evolution.</title>
        <authorList>
            <person name="Hane J.K."/>
            <person name="Ming Y."/>
            <person name="Kamphuis L.G."/>
            <person name="Nelson M.N."/>
            <person name="Garg G."/>
            <person name="Atkins C.A."/>
            <person name="Bayer P.E."/>
            <person name="Bravo A."/>
            <person name="Bringans S."/>
            <person name="Cannon S."/>
            <person name="Edwards D."/>
            <person name="Foley R."/>
            <person name="Gao L.L."/>
            <person name="Harrison M.J."/>
            <person name="Huang W."/>
            <person name="Hurgobin B."/>
            <person name="Li S."/>
            <person name="Liu C.W."/>
            <person name="McGrath A."/>
            <person name="Morahan G."/>
            <person name="Murray J."/>
            <person name="Weller J."/>
            <person name="Jian J."/>
            <person name="Singh K.B."/>
        </authorList>
    </citation>
    <scope>NUCLEOTIDE SEQUENCE [LARGE SCALE GENOMIC DNA]</scope>
    <source>
        <strain evidence="2">cv. Tanjil</strain>
        <tissue evidence="1">Whole plant</tissue>
    </source>
</reference>
<dbReference type="AlphaFoldDB" id="A0A1J7H2W1"/>
<dbReference type="Proteomes" id="UP000188354">
    <property type="component" value="Chromosome LG08"/>
</dbReference>
<keyword evidence="2" id="KW-1185">Reference proteome</keyword>
<proteinExistence type="predicted"/>
<protein>
    <submittedName>
        <fullName evidence="1">Uncharacterized protein</fullName>
    </submittedName>
</protein>
<sequence>MIYMLDSSHDGKEDAGKIGINSISNSATCTELYQWQWQLGIWPTQTCVSLVLDKDAGLTTPSP</sequence>
<evidence type="ECO:0000313" key="2">
    <source>
        <dbReference type="Proteomes" id="UP000188354"/>
    </source>
</evidence>
<gene>
    <name evidence="1" type="ORF">TanjilG_18312</name>
</gene>
<dbReference type="Gramene" id="OIW06924">
    <property type="protein sequence ID" value="OIW06924"/>
    <property type="gene ID" value="TanjilG_18312"/>
</dbReference>
<name>A0A1J7H2W1_LUPAN</name>
<organism evidence="1 2">
    <name type="scientific">Lupinus angustifolius</name>
    <name type="common">Narrow-leaved blue lupine</name>
    <dbReference type="NCBI Taxonomy" id="3871"/>
    <lineage>
        <taxon>Eukaryota</taxon>
        <taxon>Viridiplantae</taxon>
        <taxon>Streptophyta</taxon>
        <taxon>Embryophyta</taxon>
        <taxon>Tracheophyta</taxon>
        <taxon>Spermatophyta</taxon>
        <taxon>Magnoliopsida</taxon>
        <taxon>eudicotyledons</taxon>
        <taxon>Gunneridae</taxon>
        <taxon>Pentapetalae</taxon>
        <taxon>rosids</taxon>
        <taxon>fabids</taxon>
        <taxon>Fabales</taxon>
        <taxon>Fabaceae</taxon>
        <taxon>Papilionoideae</taxon>
        <taxon>50 kb inversion clade</taxon>
        <taxon>genistoids sensu lato</taxon>
        <taxon>core genistoids</taxon>
        <taxon>Genisteae</taxon>
        <taxon>Lupinus</taxon>
    </lineage>
</organism>